<dbReference type="GO" id="GO:0007052">
    <property type="term" value="P:mitotic spindle organization"/>
    <property type="evidence" value="ECO:0007669"/>
    <property type="project" value="TreeGrafter"/>
</dbReference>
<dbReference type="FunFam" id="2.30.29.170:FF:000004">
    <property type="entry name" value="EF-hand domain containing 2"/>
    <property type="match status" value="1"/>
</dbReference>
<dbReference type="GO" id="GO:0000281">
    <property type="term" value="P:mitotic cytokinesis"/>
    <property type="evidence" value="ECO:0007669"/>
    <property type="project" value="TreeGrafter"/>
</dbReference>
<dbReference type="PROSITE" id="PS50222">
    <property type="entry name" value="EF_HAND_2"/>
    <property type="match status" value="1"/>
</dbReference>
<dbReference type="InterPro" id="IPR006602">
    <property type="entry name" value="DM10_dom"/>
</dbReference>
<feature type="domain" description="DM10" evidence="9">
    <location>
        <begin position="417"/>
        <end position="521"/>
    </location>
</feature>
<sequence length="644" mass="76063">MEGLPCLPGNSFRDPTQTNFHVSHTLDVKNGHRVTKWPQVGQCLFSGGTRINYNQISEDELELLRNYRPELLYGKAVVETPDKFVPATLAFDKKVLRYFGYFKQTIHESPNEYYRVRPVKILYYLEDDSLEILEEVQENSGIPQGKLIRRHRFPKNDQGETYNFRDINLGQNLAVYGKVFRICDCDAFTREWLESEGIHVNQSELIPRDPYLTKRQQAAELKTYKTRSDFDKLKQYVEMDRKVLRFYAIWDDRSQMFGEKREFIIQYFLVNDTMEVREVHKANDGRDPFPVLITRHKIPKDRYDVKGTFPHVFLELTDTEVTDYFKPSDFMIGKTVNIYGRNFHIYDCDVFTKTFYAKNFGVNTFEPINIQETRNEFAKMEIPPYNGFGSIEDSMQNCLRLQPERPKKDYVKLMENDHRVLRYEAVLDSPREDDKLRKFIISYRLGDDTISVHEPPQRNSGIIGGRFLERTRVSKPGSSLEHPQFYGPSDFYIGATIEIFRQRFIIRSADLFVLKYAEEHPEQFTPTVIESLRQHLSNETGRPDARLTTNIHIQRKPGDFIRLYAEVRNKLKHMRITNHEEIRQMFLRYDKDRNGFIARENIVDIFRQINLPLENDLIDAMIAECTTNSEGKINLYDFLRFFDS</sequence>
<protein>
    <recommendedName>
        <fullName evidence="13">EF-hand domain-containing protein 1</fullName>
    </recommendedName>
</protein>
<dbReference type="Proteomes" id="UP000663874">
    <property type="component" value="Unassembled WGS sequence"/>
</dbReference>
<evidence type="ECO:0000313" key="11">
    <source>
        <dbReference type="EMBL" id="CAF3724520.1"/>
    </source>
</evidence>
<dbReference type="Pfam" id="PF06565">
    <property type="entry name" value="DM10_dom"/>
    <property type="match status" value="3"/>
</dbReference>
<proteinExistence type="predicted"/>
<dbReference type="Pfam" id="PF13499">
    <property type="entry name" value="EF-hand_7"/>
    <property type="match status" value="1"/>
</dbReference>
<evidence type="ECO:0000256" key="1">
    <source>
        <dbReference type="ARBA" id="ARBA00004611"/>
    </source>
</evidence>
<accession>A0A814ESI4</accession>
<feature type="domain" description="DM10" evidence="9">
    <location>
        <begin position="92"/>
        <end position="197"/>
    </location>
</feature>
<dbReference type="GO" id="GO:0005509">
    <property type="term" value="F:calcium ion binding"/>
    <property type="evidence" value="ECO:0007669"/>
    <property type="project" value="InterPro"/>
</dbReference>
<dbReference type="PROSITE" id="PS51336">
    <property type="entry name" value="DM10"/>
    <property type="match status" value="3"/>
</dbReference>
<evidence type="ECO:0000259" key="9">
    <source>
        <dbReference type="PROSITE" id="PS51336"/>
    </source>
</evidence>
<dbReference type="Proteomes" id="UP000663889">
    <property type="component" value="Unassembled WGS sequence"/>
</dbReference>
<dbReference type="FunFam" id="2.30.29.170:FF:000001">
    <property type="entry name" value="EF-hand domain containing 1"/>
    <property type="match status" value="1"/>
</dbReference>
<evidence type="ECO:0000256" key="5">
    <source>
        <dbReference type="ARBA" id="ARBA00023069"/>
    </source>
</evidence>
<keyword evidence="3" id="KW-0677">Repeat</keyword>
<keyword evidence="2" id="KW-0963">Cytoplasm</keyword>
<evidence type="ECO:0000256" key="2">
    <source>
        <dbReference type="ARBA" id="ARBA00022490"/>
    </source>
</evidence>
<dbReference type="CDD" id="cd00051">
    <property type="entry name" value="EFh"/>
    <property type="match status" value="1"/>
</dbReference>
<keyword evidence="4" id="KW-0282">Flagellum</keyword>
<dbReference type="InterPro" id="IPR040193">
    <property type="entry name" value="EFHC1/EFHC2/EFHB"/>
</dbReference>
<dbReference type="Gene3D" id="2.30.29.170">
    <property type="match status" value="3"/>
</dbReference>
<evidence type="ECO:0000313" key="12">
    <source>
        <dbReference type="Proteomes" id="UP000663889"/>
    </source>
</evidence>
<evidence type="ECO:0000256" key="7">
    <source>
        <dbReference type="ARBA" id="ARBA00023273"/>
    </source>
</evidence>
<name>A0A814ESI4_9BILA</name>
<dbReference type="GO" id="GO:0060285">
    <property type="term" value="P:cilium-dependent cell motility"/>
    <property type="evidence" value="ECO:0007669"/>
    <property type="project" value="TreeGrafter"/>
</dbReference>
<evidence type="ECO:0000313" key="10">
    <source>
        <dbReference type="EMBL" id="CAF0970112.1"/>
    </source>
</evidence>
<dbReference type="EMBL" id="CAJOBE010001213">
    <property type="protein sequence ID" value="CAF3724520.1"/>
    <property type="molecule type" value="Genomic_DNA"/>
</dbReference>
<comment type="subcellular location">
    <subcellularLocation>
        <location evidence="1">Cytoplasm</location>
        <location evidence="1">Cytoskeleton</location>
        <location evidence="1">Flagellum axoneme</location>
    </subcellularLocation>
</comment>
<dbReference type="SUPFAM" id="SSF47473">
    <property type="entry name" value="EF-hand"/>
    <property type="match status" value="1"/>
</dbReference>
<dbReference type="InterPro" id="IPR011992">
    <property type="entry name" value="EF-hand-dom_pair"/>
</dbReference>
<dbReference type="PANTHER" id="PTHR12086">
    <property type="entry name" value="EF-HAND DOMAIN C-TERMINAL CONTAINING PROTEIN"/>
    <property type="match status" value="1"/>
</dbReference>
<keyword evidence="6" id="KW-0206">Cytoskeleton</keyword>
<dbReference type="AlphaFoldDB" id="A0A814ESI4"/>
<evidence type="ECO:0000259" key="8">
    <source>
        <dbReference type="PROSITE" id="PS50222"/>
    </source>
</evidence>
<evidence type="ECO:0000256" key="4">
    <source>
        <dbReference type="ARBA" id="ARBA00022846"/>
    </source>
</evidence>
<keyword evidence="5" id="KW-0969">Cilium</keyword>
<dbReference type="FunFam" id="2.30.29.170:FF:000002">
    <property type="entry name" value="EF-hand domain (C-terminal) containing 1"/>
    <property type="match status" value="1"/>
</dbReference>
<comment type="caution">
    <text evidence="10">The sequence shown here is derived from an EMBL/GenBank/DDBJ whole genome shotgun (WGS) entry which is preliminary data.</text>
</comment>
<dbReference type="InterPro" id="IPR002048">
    <property type="entry name" value="EF_hand_dom"/>
</dbReference>
<feature type="domain" description="DM10" evidence="9">
    <location>
        <begin position="240"/>
        <end position="360"/>
    </location>
</feature>
<keyword evidence="7" id="KW-0966">Cell projection</keyword>
<dbReference type="EMBL" id="CAJNOU010000355">
    <property type="protein sequence ID" value="CAF0970112.1"/>
    <property type="molecule type" value="Genomic_DNA"/>
</dbReference>
<evidence type="ECO:0000256" key="6">
    <source>
        <dbReference type="ARBA" id="ARBA00023212"/>
    </source>
</evidence>
<dbReference type="GO" id="GO:0072686">
    <property type="term" value="C:mitotic spindle"/>
    <property type="evidence" value="ECO:0007669"/>
    <property type="project" value="TreeGrafter"/>
</dbReference>
<dbReference type="GO" id="GO:0043014">
    <property type="term" value="F:alpha-tubulin binding"/>
    <property type="evidence" value="ECO:0007669"/>
    <property type="project" value="TreeGrafter"/>
</dbReference>
<feature type="domain" description="EF-hand" evidence="8">
    <location>
        <begin position="577"/>
        <end position="612"/>
    </location>
</feature>
<dbReference type="Gene3D" id="1.10.238.10">
    <property type="entry name" value="EF-hand"/>
    <property type="match status" value="1"/>
</dbReference>
<organism evidence="10 12">
    <name type="scientific">Rotaria sordida</name>
    <dbReference type="NCBI Taxonomy" id="392033"/>
    <lineage>
        <taxon>Eukaryota</taxon>
        <taxon>Metazoa</taxon>
        <taxon>Spiralia</taxon>
        <taxon>Gnathifera</taxon>
        <taxon>Rotifera</taxon>
        <taxon>Eurotatoria</taxon>
        <taxon>Bdelloidea</taxon>
        <taxon>Philodinida</taxon>
        <taxon>Philodinidae</taxon>
        <taxon>Rotaria</taxon>
    </lineage>
</organism>
<gene>
    <name evidence="11" type="ORF">FNK824_LOCUS10687</name>
    <name evidence="10" type="ORF">SEV965_LOCUS9202</name>
</gene>
<dbReference type="SMART" id="SM00676">
    <property type="entry name" value="DM10"/>
    <property type="match status" value="3"/>
</dbReference>
<evidence type="ECO:0000256" key="3">
    <source>
        <dbReference type="ARBA" id="ARBA00022737"/>
    </source>
</evidence>
<reference evidence="10" key="1">
    <citation type="submission" date="2021-02" db="EMBL/GenBank/DDBJ databases">
        <authorList>
            <person name="Nowell W R."/>
        </authorList>
    </citation>
    <scope>NUCLEOTIDE SEQUENCE</scope>
</reference>
<dbReference type="GO" id="GO:0005930">
    <property type="term" value="C:axoneme"/>
    <property type="evidence" value="ECO:0007669"/>
    <property type="project" value="TreeGrafter"/>
</dbReference>
<evidence type="ECO:0008006" key="13">
    <source>
        <dbReference type="Google" id="ProtNLM"/>
    </source>
</evidence>
<dbReference type="PANTHER" id="PTHR12086:SF9">
    <property type="entry name" value="EF-HAND DOMAIN-CONTAINING PROTEIN 1"/>
    <property type="match status" value="1"/>
</dbReference>